<dbReference type="Pfam" id="PF14693">
    <property type="entry name" value="Ribosomal_TL5_C"/>
    <property type="match status" value="1"/>
</dbReference>
<accession>A0A0G1WWR3</accession>
<evidence type="ECO:0000313" key="10">
    <source>
        <dbReference type="Proteomes" id="UP000034739"/>
    </source>
</evidence>
<evidence type="ECO:0000313" key="9">
    <source>
        <dbReference type="EMBL" id="KKU86620.1"/>
    </source>
</evidence>
<reference evidence="9 10" key="1">
    <citation type="journal article" date="2015" name="Nature">
        <title>rRNA introns, odd ribosomes, and small enigmatic genomes across a large radiation of phyla.</title>
        <authorList>
            <person name="Brown C.T."/>
            <person name="Hug L.A."/>
            <person name="Thomas B.C."/>
            <person name="Sharon I."/>
            <person name="Castelle C.J."/>
            <person name="Singh A."/>
            <person name="Wilkins M.J."/>
            <person name="Williams K.H."/>
            <person name="Banfield J.F."/>
        </authorList>
    </citation>
    <scope>NUCLEOTIDE SEQUENCE [LARGE SCALE GENOMIC DNA]</scope>
</reference>
<evidence type="ECO:0000259" key="7">
    <source>
        <dbReference type="Pfam" id="PF01386"/>
    </source>
</evidence>
<dbReference type="AlphaFoldDB" id="A0A0G1WWR3"/>
<keyword evidence="4 5" id="KW-0687">Ribonucleoprotein</keyword>
<name>A0A0G1WWR3_9BACT</name>
<evidence type="ECO:0000256" key="2">
    <source>
        <dbReference type="ARBA" id="ARBA00022884"/>
    </source>
</evidence>
<feature type="compositionally biased region" description="Basic and acidic residues" evidence="6">
    <location>
        <begin position="208"/>
        <end position="241"/>
    </location>
</feature>
<dbReference type="Gene3D" id="2.170.120.20">
    <property type="entry name" value="Ribosomal protein L25, beta domain"/>
    <property type="match status" value="1"/>
</dbReference>
<feature type="region of interest" description="Disordered" evidence="6">
    <location>
        <begin position="195"/>
        <end position="241"/>
    </location>
</feature>
<dbReference type="EMBL" id="LCOY01000051">
    <property type="protein sequence ID" value="KKU86620.1"/>
    <property type="molecule type" value="Genomic_DNA"/>
</dbReference>
<comment type="subunit">
    <text evidence="5">Part of the 50S ribosomal subunit; part of the 5S rRNA/L5/L18/L25 subcomplex. Contacts the 5S rRNA. Binds to the 5S rRNA independently of L5 and L18.</text>
</comment>
<dbReference type="InterPro" id="IPR020930">
    <property type="entry name" value="Ribosomal_uL5_bac-type"/>
</dbReference>
<dbReference type="HAMAP" id="MF_01334">
    <property type="entry name" value="Ribosomal_bL25_CTC"/>
    <property type="match status" value="1"/>
</dbReference>
<organism evidence="9 10">
    <name type="scientific">Candidatus Gottesmanbacteria bacterium GW2011_GWA2_47_9</name>
    <dbReference type="NCBI Taxonomy" id="1618445"/>
    <lineage>
        <taxon>Bacteria</taxon>
        <taxon>Candidatus Gottesmaniibacteriota</taxon>
    </lineage>
</organism>
<comment type="function">
    <text evidence="5">This is one of the proteins that binds to the 5S RNA in the ribosome where it forms part of the central protuberance.</text>
</comment>
<dbReference type="GO" id="GO:0003735">
    <property type="term" value="F:structural constituent of ribosome"/>
    <property type="evidence" value="ECO:0007669"/>
    <property type="project" value="InterPro"/>
</dbReference>
<keyword evidence="2 5" id="KW-0694">RNA-binding</keyword>
<gene>
    <name evidence="5" type="primary">rplY</name>
    <name evidence="5" type="synonym">ctc</name>
    <name evidence="9" type="ORF">UY16_C0051G0016</name>
</gene>
<evidence type="ECO:0000256" key="5">
    <source>
        <dbReference type="HAMAP-Rule" id="MF_01334"/>
    </source>
</evidence>
<dbReference type="Pfam" id="PF01386">
    <property type="entry name" value="Ribosomal_L25p"/>
    <property type="match status" value="1"/>
</dbReference>
<evidence type="ECO:0000256" key="4">
    <source>
        <dbReference type="ARBA" id="ARBA00023274"/>
    </source>
</evidence>
<evidence type="ECO:0000256" key="6">
    <source>
        <dbReference type="SAM" id="MobiDB-lite"/>
    </source>
</evidence>
<evidence type="ECO:0000256" key="3">
    <source>
        <dbReference type="ARBA" id="ARBA00022980"/>
    </source>
</evidence>
<sequence>MKKHTLQAEKRTLVGRKVKQLRKAGQLPATVYGKKVKSESLVVSADGFAKVYKDAGETGLVELTIGNETKPVLVHTVQKDPVTSQVLHVEFFQVDLKEKVKTRVPLVFTGESKAVADKVGVLLTVIDELEAEALPAELPEKIEVDISSLAEVGQELKVSDITAPSGVTVVTDMGLTVVKVAPLVSKEAEAQVAADAAEAAAAAPAEGEAPKEGEAAEEKKEPADGKAMADKEAPKSEEKSS</sequence>
<dbReference type="GO" id="GO:0008097">
    <property type="term" value="F:5S rRNA binding"/>
    <property type="evidence" value="ECO:0007669"/>
    <property type="project" value="InterPro"/>
</dbReference>
<protein>
    <recommendedName>
        <fullName evidence="5">Large ribosomal subunit protein bL25</fullName>
    </recommendedName>
    <alternativeName>
        <fullName evidence="5">General stress protein CTC</fullName>
    </alternativeName>
</protein>
<dbReference type="Gene3D" id="2.40.240.10">
    <property type="entry name" value="Ribosomal Protein L25, Chain P"/>
    <property type="match status" value="1"/>
</dbReference>
<dbReference type="InterPro" id="IPR029751">
    <property type="entry name" value="Ribosomal_L25_dom"/>
</dbReference>
<dbReference type="GO" id="GO:0006412">
    <property type="term" value="P:translation"/>
    <property type="evidence" value="ECO:0007669"/>
    <property type="project" value="UniProtKB-UniRule"/>
</dbReference>
<dbReference type="InterPro" id="IPR020057">
    <property type="entry name" value="Ribosomal_bL25_b-dom"/>
</dbReference>
<dbReference type="GO" id="GO:0022625">
    <property type="term" value="C:cytosolic large ribosomal subunit"/>
    <property type="evidence" value="ECO:0007669"/>
    <property type="project" value="TreeGrafter"/>
</dbReference>
<comment type="similarity">
    <text evidence="5">Belongs to the bacterial ribosomal protein bL25 family. CTC subfamily.</text>
</comment>
<feature type="domain" description="Large ribosomal subunit protein bL25 beta" evidence="8">
    <location>
        <begin position="99"/>
        <end position="182"/>
    </location>
</feature>
<dbReference type="NCBIfam" id="TIGR00731">
    <property type="entry name" value="bL25_bact_ctc"/>
    <property type="match status" value="1"/>
</dbReference>
<dbReference type="InterPro" id="IPR037121">
    <property type="entry name" value="Ribosomal_bL25_C"/>
</dbReference>
<evidence type="ECO:0000256" key="1">
    <source>
        <dbReference type="ARBA" id="ARBA00022730"/>
    </source>
</evidence>
<dbReference type="InterPro" id="IPR001021">
    <property type="entry name" value="Ribosomal_bL25_long"/>
</dbReference>
<proteinExistence type="inferred from homology"/>
<comment type="caution">
    <text evidence="9">The sequence shown here is derived from an EMBL/GenBank/DDBJ whole genome shotgun (WGS) entry which is preliminary data.</text>
</comment>
<keyword evidence="1 5" id="KW-0699">rRNA-binding</keyword>
<dbReference type="InterPro" id="IPR011035">
    <property type="entry name" value="Ribosomal_bL25/Gln-tRNA_synth"/>
</dbReference>
<feature type="compositionally biased region" description="Low complexity" evidence="6">
    <location>
        <begin position="195"/>
        <end position="207"/>
    </location>
</feature>
<dbReference type="InterPro" id="IPR020056">
    <property type="entry name" value="Rbsml_bL25/Gln-tRNA_synth_N"/>
</dbReference>
<dbReference type="PANTHER" id="PTHR33284:SF1">
    <property type="entry name" value="RIBOSOMAL PROTEIN L25_GLN-TRNA SYNTHETASE, ANTI-CODON-BINDING DOMAIN-CONTAINING PROTEIN"/>
    <property type="match status" value="1"/>
</dbReference>
<evidence type="ECO:0000259" key="8">
    <source>
        <dbReference type="Pfam" id="PF14693"/>
    </source>
</evidence>
<feature type="domain" description="Large ribosomal subunit protein bL25 L25" evidence="7">
    <location>
        <begin position="6"/>
        <end position="91"/>
    </location>
</feature>
<dbReference type="Proteomes" id="UP000034739">
    <property type="component" value="Unassembled WGS sequence"/>
</dbReference>
<dbReference type="CDD" id="cd00495">
    <property type="entry name" value="Ribosomal_L25_TL5_CTC"/>
    <property type="match status" value="1"/>
</dbReference>
<dbReference type="SUPFAM" id="SSF50715">
    <property type="entry name" value="Ribosomal protein L25-like"/>
    <property type="match status" value="1"/>
</dbReference>
<dbReference type="PANTHER" id="PTHR33284">
    <property type="entry name" value="RIBOSOMAL PROTEIN L25/GLN-TRNA SYNTHETASE, ANTI-CODON-BINDING DOMAIN-CONTAINING PROTEIN"/>
    <property type="match status" value="1"/>
</dbReference>
<keyword evidence="3 5" id="KW-0689">Ribosomal protein</keyword>